<feature type="region of interest" description="Disordered" evidence="1">
    <location>
        <begin position="143"/>
        <end position="184"/>
    </location>
</feature>
<name>A0A1J6J0C7_NICAT</name>
<evidence type="ECO:0000256" key="1">
    <source>
        <dbReference type="SAM" id="MobiDB-lite"/>
    </source>
</evidence>
<sequence>MSHMLPHLMIIDKNTIGTGVGRTNSKVDKVTINLEEQEGEPVEEGEIKEDDECELDDENDSNFDNSSVFESGGVNVYVHDDNQYGSDVHEEFGEYREVLRKYRRKMSERPKDKGDINLRDAGIDSRFDELRAESNENRYEGLAAADKPYFGSSDAESFASDEETEYDEEHKRKIDAKKRKKYDI</sequence>
<keyword evidence="3" id="KW-1185">Reference proteome</keyword>
<organism evidence="2 3">
    <name type="scientific">Nicotiana attenuata</name>
    <name type="common">Coyote tobacco</name>
    <dbReference type="NCBI Taxonomy" id="49451"/>
    <lineage>
        <taxon>Eukaryota</taxon>
        <taxon>Viridiplantae</taxon>
        <taxon>Streptophyta</taxon>
        <taxon>Embryophyta</taxon>
        <taxon>Tracheophyta</taxon>
        <taxon>Spermatophyta</taxon>
        <taxon>Magnoliopsida</taxon>
        <taxon>eudicotyledons</taxon>
        <taxon>Gunneridae</taxon>
        <taxon>Pentapetalae</taxon>
        <taxon>asterids</taxon>
        <taxon>lamiids</taxon>
        <taxon>Solanales</taxon>
        <taxon>Solanaceae</taxon>
        <taxon>Nicotianoideae</taxon>
        <taxon>Nicotianeae</taxon>
        <taxon>Nicotiana</taxon>
    </lineage>
</organism>
<feature type="region of interest" description="Disordered" evidence="1">
    <location>
        <begin position="35"/>
        <end position="68"/>
    </location>
</feature>
<dbReference type="EMBL" id="MJEQ01037185">
    <property type="protein sequence ID" value="OIT04435.1"/>
    <property type="molecule type" value="Genomic_DNA"/>
</dbReference>
<comment type="caution">
    <text evidence="2">The sequence shown here is derived from an EMBL/GenBank/DDBJ whole genome shotgun (WGS) entry which is preliminary data.</text>
</comment>
<feature type="compositionally biased region" description="Acidic residues" evidence="1">
    <location>
        <begin position="35"/>
        <end position="61"/>
    </location>
</feature>
<gene>
    <name evidence="2" type="ORF">A4A49_36968</name>
</gene>
<proteinExistence type="predicted"/>
<dbReference type="Proteomes" id="UP000187609">
    <property type="component" value="Unassembled WGS sequence"/>
</dbReference>
<evidence type="ECO:0000313" key="2">
    <source>
        <dbReference type="EMBL" id="OIT04435.1"/>
    </source>
</evidence>
<dbReference type="Gramene" id="OIT04435">
    <property type="protein sequence ID" value="OIT04435"/>
    <property type="gene ID" value="A4A49_36968"/>
</dbReference>
<feature type="compositionally biased region" description="Basic residues" evidence="1">
    <location>
        <begin position="173"/>
        <end position="184"/>
    </location>
</feature>
<accession>A0A1J6J0C7</accession>
<dbReference type="AlphaFoldDB" id="A0A1J6J0C7"/>
<evidence type="ECO:0000313" key="3">
    <source>
        <dbReference type="Proteomes" id="UP000187609"/>
    </source>
</evidence>
<reference evidence="2" key="1">
    <citation type="submission" date="2016-11" db="EMBL/GenBank/DDBJ databases">
        <title>The genome of Nicotiana attenuata.</title>
        <authorList>
            <person name="Xu S."/>
            <person name="Brockmoeller T."/>
            <person name="Gaquerel E."/>
            <person name="Navarro A."/>
            <person name="Kuhl H."/>
            <person name="Gase K."/>
            <person name="Ling Z."/>
            <person name="Zhou W."/>
            <person name="Kreitzer C."/>
            <person name="Stanke M."/>
            <person name="Tang H."/>
            <person name="Lyons E."/>
            <person name="Pandey P."/>
            <person name="Pandey S.P."/>
            <person name="Timmermann B."/>
            <person name="Baldwin I.T."/>
        </authorList>
    </citation>
    <scope>NUCLEOTIDE SEQUENCE [LARGE SCALE GENOMIC DNA]</scope>
    <source>
        <strain evidence="2">UT</strain>
    </source>
</reference>
<protein>
    <submittedName>
        <fullName evidence="2">Uncharacterized protein</fullName>
    </submittedName>
</protein>